<dbReference type="GO" id="GO:0003755">
    <property type="term" value="F:peptidyl-prolyl cis-trans isomerase activity"/>
    <property type="evidence" value="ECO:0007669"/>
    <property type="project" value="UniProtKB-KW"/>
</dbReference>
<keyword evidence="6" id="KW-1185">Reference proteome</keyword>
<protein>
    <submittedName>
        <fullName evidence="5">Rhodanese-like/PpiC domain-containing protein 12</fullName>
    </submittedName>
</protein>
<dbReference type="SUPFAM" id="SSF52821">
    <property type="entry name" value="Rhodanese/Cell cycle control phosphatase"/>
    <property type="match status" value="1"/>
</dbReference>
<dbReference type="PANTHER" id="PTHR43629:SF2">
    <property type="entry name" value="RHODANESE-LIKE_PPIC DOMAIN-CONTAINING PROTEIN 12, CHLOROPLASTIC"/>
    <property type="match status" value="1"/>
</dbReference>
<dbReference type="Proteomes" id="UP000436088">
    <property type="component" value="Unassembled WGS sequence"/>
</dbReference>
<dbReference type="InterPro" id="IPR046357">
    <property type="entry name" value="PPIase_dom_sf"/>
</dbReference>
<dbReference type="InterPro" id="IPR001763">
    <property type="entry name" value="Rhodanese-like_dom"/>
</dbReference>
<evidence type="ECO:0000259" key="4">
    <source>
        <dbReference type="PROSITE" id="PS50206"/>
    </source>
</evidence>
<reference evidence="5" key="1">
    <citation type="submission" date="2019-09" db="EMBL/GenBank/DDBJ databases">
        <title>Draft genome information of white flower Hibiscus syriacus.</title>
        <authorList>
            <person name="Kim Y.-M."/>
        </authorList>
    </citation>
    <scope>NUCLEOTIDE SEQUENCE [LARGE SCALE GENOMIC DNA]</scope>
    <source>
        <strain evidence="5">YM2019G1</strain>
    </source>
</reference>
<dbReference type="AlphaFoldDB" id="A0A6A3CX93"/>
<evidence type="ECO:0000313" key="6">
    <source>
        <dbReference type="Proteomes" id="UP000436088"/>
    </source>
</evidence>
<comment type="caution">
    <text evidence="5">The sequence shown here is derived from an EMBL/GenBank/DDBJ whole genome shotgun (WGS) entry which is preliminary data.</text>
</comment>
<dbReference type="Gene3D" id="3.10.50.40">
    <property type="match status" value="1"/>
</dbReference>
<dbReference type="InterPro" id="IPR000297">
    <property type="entry name" value="PPIase_PpiC"/>
</dbReference>
<dbReference type="EMBL" id="VEPZ02000127">
    <property type="protein sequence ID" value="KAE8733117.1"/>
    <property type="molecule type" value="Genomic_DNA"/>
</dbReference>
<dbReference type="InterPro" id="IPR036873">
    <property type="entry name" value="Rhodanese-like_dom_sf"/>
</dbReference>
<dbReference type="PANTHER" id="PTHR43629">
    <property type="entry name" value="PEPTIDYL-PROLYL CIS-TRANS ISOMERASE"/>
    <property type="match status" value="1"/>
</dbReference>
<dbReference type="PROSITE" id="PS50198">
    <property type="entry name" value="PPIC_PPIASE_2"/>
    <property type="match status" value="1"/>
</dbReference>
<keyword evidence="1" id="KW-0697">Rotamase</keyword>
<dbReference type="Pfam" id="PF13616">
    <property type="entry name" value="Rotamase_3"/>
    <property type="match status" value="1"/>
</dbReference>
<feature type="domain" description="Rhodanese" evidence="4">
    <location>
        <begin position="203"/>
        <end position="234"/>
    </location>
</feature>
<sequence length="361" mass="40628">MLRSIRFARIASSLTNLVGRRRSLIPISSFHSLHYEICTFSAFHSFSRCTTPSVTYPSSLTLRQVSPNADHPQLRLSASFNSESSHGESREIMVQHLLLKEDDQKLLDELQQRIAGGGDLADLAVEYSICPSKEKGGMLGWVRKGQMVPEFEEAAFSAPLNKVVKCKTNFGWHLLQVLSEREESLLKDIEPEEFHAKLKDPSFNEEAQLIDVREPEEVSRASLPGFHVLPLRQLGSWGPEITSKFDPMKDTYVLAKFALRFIPIRCDRRSSRCDSFQFVAIGEVRVAIHSKFVAIGEVRVAIHSKFVAIGETCRRHVLPRPRPRPDPTRDGTAAAVARESPPCSLSLNKEVKKPSLKFHSQ</sequence>
<name>A0A6A3CX93_HIBSY</name>
<accession>A0A6A3CX93</accession>
<feature type="region of interest" description="Disordered" evidence="2">
    <location>
        <begin position="317"/>
        <end position="361"/>
    </location>
</feature>
<dbReference type="PROSITE" id="PS50206">
    <property type="entry name" value="RHODANESE_3"/>
    <property type="match status" value="1"/>
</dbReference>
<proteinExistence type="predicted"/>
<evidence type="ECO:0000256" key="1">
    <source>
        <dbReference type="PROSITE-ProRule" id="PRU00278"/>
    </source>
</evidence>
<evidence type="ECO:0000259" key="3">
    <source>
        <dbReference type="PROSITE" id="PS50198"/>
    </source>
</evidence>
<evidence type="ECO:0000256" key="2">
    <source>
        <dbReference type="SAM" id="MobiDB-lite"/>
    </source>
</evidence>
<organism evidence="5 6">
    <name type="scientific">Hibiscus syriacus</name>
    <name type="common">Rose of Sharon</name>
    <dbReference type="NCBI Taxonomy" id="106335"/>
    <lineage>
        <taxon>Eukaryota</taxon>
        <taxon>Viridiplantae</taxon>
        <taxon>Streptophyta</taxon>
        <taxon>Embryophyta</taxon>
        <taxon>Tracheophyta</taxon>
        <taxon>Spermatophyta</taxon>
        <taxon>Magnoliopsida</taxon>
        <taxon>eudicotyledons</taxon>
        <taxon>Gunneridae</taxon>
        <taxon>Pentapetalae</taxon>
        <taxon>rosids</taxon>
        <taxon>malvids</taxon>
        <taxon>Malvales</taxon>
        <taxon>Malvaceae</taxon>
        <taxon>Malvoideae</taxon>
        <taxon>Hibiscus</taxon>
    </lineage>
</organism>
<evidence type="ECO:0000313" key="5">
    <source>
        <dbReference type="EMBL" id="KAE8733117.1"/>
    </source>
</evidence>
<feature type="domain" description="PpiC" evidence="3">
    <location>
        <begin position="89"/>
        <end position="179"/>
    </location>
</feature>
<keyword evidence="1" id="KW-0413">Isomerase</keyword>
<dbReference type="Gene3D" id="3.40.250.10">
    <property type="entry name" value="Rhodanese-like domain"/>
    <property type="match status" value="1"/>
</dbReference>
<dbReference type="SUPFAM" id="SSF54534">
    <property type="entry name" value="FKBP-like"/>
    <property type="match status" value="1"/>
</dbReference>
<dbReference type="InterPro" id="IPR052204">
    <property type="entry name" value="PpiC/parvulin_rotamase"/>
</dbReference>
<gene>
    <name evidence="5" type="ORF">F3Y22_tig00001644pilonHSYRG00707</name>
</gene>